<gene>
    <name evidence="1" type="ORF">ACFO26_09785</name>
</gene>
<accession>A0ABV9JFB7</accession>
<dbReference type="EMBL" id="JBHSGD010000008">
    <property type="protein sequence ID" value="MFC4653193.1"/>
    <property type="molecule type" value="Genomic_DNA"/>
</dbReference>
<dbReference type="Pfam" id="PF06124">
    <property type="entry name" value="DUF960"/>
    <property type="match status" value="1"/>
</dbReference>
<dbReference type="InterPro" id="IPR009303">
    <property type="entry name" value="DUF960"/>
</dbReference>
<dbReference type="Gene3D" id="3.10.450.150">
    <property type="entry name" value="enterococcus faecalis protein"/>
    <property type="match status" value="1"/>
</dbReference>
<evidence type="ECO:0000313" key="1">
    <source>
        <dbReference type="EMBL" id="MFC4653193.1"/>
    </source>
</evidence>
<sequence length="102" mass="11846">MAFTNTTGRYATFGTISTIPGEIIDSFWYIIDQHLKGVLPLDDLLNFELLNHNGFLSIRFSQENNPVEITIDFKYPFNNTWPRLFYAVDNKGRETIMVPKEL</sequence>
<name>A0ABV9JFB7_9LACT</name>
<organism evidence="1 2">
    <name type="scientific">Lactococcus nasutitermitis</name>
    <dbReference type="NCBI Taxonomy" id="1652957"/>
    <lineage>
        <taxon>Bacteria</taxon>
        <taxon>Bacillati</taxon>
        <taxon>Bacillota</taxon>
        <taxon>Bacilli</taxon>
        <taxon>Lactobacillales</taxon>
        <taxon>Streptococcaceae</taxon>
        <taxon>Lactococcus</taxon>
    </lineage>
</organism>
<comment type="caution">
    <text evidence="1">The sequence shown here is derived from an EMBL/GenBank/DDBJ whole genome shotgun (WGS) entry which is preliminary data.</text>
</comment>
<keyword evidence="2" id="KW-1185">Reference proteome</keyword>
<evidence type="ECO:0000313" key="2">
    <source>
        <dbReference type="Proteomes" id="UP001595987"/>
    </source>
</evidence>
<dbReference type="RefSeq" id="WP_213536373.1">
    <property type="nucleotide sequence ID" value="NZ_BOVQ01000006.1"/>
</dbReference>
<reference evidence="2" key="1">
    <citation type="journal article" date="2019" name="Int. J. Syst. Evol. Microbiol.">
        <title>The Global Catalogue of Microorganisms (GCM) 10K type strain sequencing project: providing services to taxonomists for standard genome sequencing and annotation.</title>
        <authorList>
            <consortium name="The Broad Institute Genomics Platform"/>
            <consortium name="The Broad Institute Genome Sequencing Center for Infectious Disease"/>
            <person name="Wu L."/>
            <person name="Ma J."/>
        </authorList>
    </citation>
    <scope>NUCLEOTIDE SEQUENCE [LARGE SCALE GENOMIC DNA]</scope>
    <source>
        <strain evidence="2">CCUG 63287</strain>
    </source>
</reference>
<dbReference type="Proteomes" id="UP001595987">
    <property type="component" value="Unassembled WGS sequence"/>
</dbReference>
<proteinExistence type="predicted"/>
<protein>
    <submittedName>
        <fullName evidence="1">DUF960 domain-containing protein</fullName>
    </submittedName>
</protein>